<sequence>MIYSASTLPTFSKSTAVGISSRYCGRLVLPLSFCIMLMGCDSQSTADTSVNTKVANDSIIRTLKSGDVSPELQQHNNVDADEDRDDKDEGQSLIAIAKTDDSARTRRVPMVSEKGSDSTLQATLIGDYKGMLPCSFCDGISLTLNLFADGSVLKTSIYENPQSPHVPLVESGVYRQDNTIITIVYQDKAIEIYHIQDNHLVMLDKNKTPDPDYTLSRK</sequence>
<accession>A0A5C7A1Q9</accession>
<evidence type="ECO:0000313" key="2">
    <source>
        <dbReference type="EMBL" id="TXD96805.1"/>
    </source>
</evidence>
<keyword evidence="3" id="KW-1185">Reference proteome</keyword>
<gene>
    <name evidence="2" type="ORF">ES754_07110</name>
</gene>
<dbReference type="RefSeq" id="WP_147223513.1">
    <property type="nucleotide sequence ID" value="NZ_CAJGYY010000001.1"/>
</dbReference>
<protein>
    <submittedName>
        <fullName evidence="2">Copper homeostasis protein</fullName>
    </submittedName>
</protein>
<name>A0A5C7A1Q9_9GAMM</name>
<dbReference type="Pfam" id="PF04170">
    <property type="entry name" value="NlpE"/>
    <property type="match status" value="1"/>
</dbReference>
<organism evidence="2 3">
    <name type="scientific">Psychrobacter frigidicola</name>
    <dbReference type="NCBI Taxonomy" id="45611"/>
    <lineage>
        <taxon>Bacteria</taxon>
        <taxon>Pseudomonadati</taxon>
        <taxon>Pseudomonadota</taxon>
        <taxon>Gammaproteobacteria</taxon>
        <taxon>Moraxellales</taxon>
        <taxon>Moraxellaceae</taxon>
        <taxon>Psychrobacter</taxon>
    </lineage>
</organism>
<evidence type="ECO:0000256" key="1">
    <source>
        <dbReference type="SAM" id="MobiDB-lite"/>
    </source>
</evidence>
<proteinExistence type="predicted"/>
<dbReference type="AlphaFoldDB" id="A0A5C7A1Q9"/>
<dbReference type="Gene3D" id="2.40.128.640">
    <property type="match status" value="1"/>
</dbReference>
<feature type="region of interest" description="Disordered" evidence="1">
    <location>
        <begin position="70"/>
        <end position="89"/>
    </location>
</feature>
<dbReference type="EMBL" id="VORZ01000002">
    <property type="protein sequence ID" value="TXD96805.1"/>
    <property type="molecule type" value="Genomic_DNA"/>
</dbReference>
<feature type="compositionally biased region" description="Acidic residues" evidence="1">
    <location>
        <begin position="79"/>
        <end position="88"/>
    </location>
</feature>
<comment type="caution">
    <text evidence="2">The sequence shown here is derived from an EMBL/GenBank/DDBJ whole genome shotgun (WGS) entry which is preliminary data.</text>
</comment>
<dbReference type="InterPro" id="IPR007298">
    <property type="entry name" value="Cu-R_lipoprotein_NlpE"/>
</dbReference>
<dbReference type="OrthoDB" id="5348860at2"/>
<reference evidence="2 3" key="1">
    <citation type="submission" date="2019-08" db="EMBL/GenBank/DDBJ databases">
        <title>Genome sequence of Psychrobacter frigidicola ACAM304 (type strain).</title>
        <authorList>
            <person name="Bowman J.P."/>
        </authorList>
    </citation>
    <scope>NUCLEOTIDE SEQUENCE [LARGE SCALE GENOMIC DNA]</scope>
    <source>
        <strain evidence="2 3">ACAM 304</strain>
    </source>
</reference>
<dbReference type="Proteomes" id="UP000321903">
    <property type="component" value="Unassembled WGS sequence"/>
</dbReference>
<evidence type="ECO:0000313" key="3">
    <source>
        <dbReference type="Proteomes" id="UP000321903"/>
    </source>
</evidence>